<feature type="compositionally biased region" description="Polar residues" evidence="5">
    <location>
        <begin position="1249"/>
        <end position="1271"/>
    </location>
</feature>
<feature type="transmembrane region" description="Helical" evidence="6">
    <location>
        <begin position="295"/>
        <end position="315"/>
    </location>
</feature>
<keyword evidence="4 6" id="KW-0472">Membrane</keyword>
<feature type="transmembrane region" description="Helical" evidence="6">
    <location>
        <begin position="327"/>
        <end position="351"/>
    </location>
</feature>
<dbReference type="GO" id="GO:0007189">
    <property type="term" value="P:adenylate cyclase-activating G protein-coupled receptor signaling pathway"/>
    <property type="evidence" value="ECO:0007669"/>
    <property type="project" value="TreeGrafter"/>
</dbReference>
<evidence type="ECO:0000313" key="7">
    <source>
        <dbReference type="EMBL" id="KAB5590123.1"/>
    </source>
</evidence>
<feature type="compositionally biased region" description="Basic residues" evidence="5">
    <location>
        <begin position="2309"/>
        <end position="2335"/>
    </location>
</feature>
<feature type="region of interest" description="Disordered" evidence="5">
    <location>
        <begin position="533"/>
        <end position="582"/>
    </location>
</feature>
<feature type="compositionally biased region" description="Acidic residues" evidence="5">
    <location>
        <begin position="945"/>
        <end position="958"/>
    </location>
</feature>
<dbReference type="SUPFAM" id="SSF81321">
    <property type="entry name" value="Family A G protein-coupled receptor-like"/>
    <property type="match status" value="1"/>
</dbReference>
<feature type="compositionally biased region" description="Basic and acidic residues" evidence="5">
    <location>
        <begin position="1104"/>
        <end position="1113"/>
    </location>
</feature>
<feature type="compositionally biased region" description="Polar residues" evidence="5">
    <location>
        <begin position="707"/>
        <end position="721"/>
    </location>
</feature>
<feature type="transmembrane region" description="Helical" evidence="6">
    <location>
        <begin position="168"/>
        <end position="188"/>
    </location>
</feature>
<comment type="caution">
    <text evidence="7">The sequence shown here is derived from an EMBL/GenBank/DDBJ whole genome shotgun (WGS) entry which is preliminary data.</text>
</comment>
<feature type="region of interest" description="Disordered" evidence="5">
    <location>
        <begin position="674"/>
        <end position="1290"/>
    </location>
</feature>
<feature type="compositionally biased region" description="Polar residues" evidence="5">
    <location>
        <begin position="1197"/>
        <end position="1208"/>
    </location>
</feature>
<dbReference type="PANTHER" id="PTHR23112">
    <property type="entry name" value="G PROTEIN-COUPLED RECEPTOR 157-RELATED"/>
    <property type="match status" value="1"/>
</dbReference>
<reference evidence="7 8" key="1">
    <citation type="journal article" date="2019" name="Fungal Biol. Biotechnol.">
        <title>Draft genome sequence of fastidious pathogen Ceratobasidium theobromae, which causes vascular-streak dieback in Theobroma cacao.</title>
        <authorList>
            <person name="Ali S.S."/>
            <person name="Asman A."/>
            <person name="Shao J."/>
            <person name="Firmansyah A.P."/>
            <person name="Susilo A.W."/>
            <person name="Rosmana A."/>
            <person name="McMahon P."/>
            <person name="Junaid M."/>
            <person name="Guest D."/>
            <person name="Kheng T.Y."/>
            <person name="Meinhardt L.W."/>
            <person name="Bailey B.A."/>
        </authorList>
    </citation>
    <scope>NUCLEOTIDE SEQUENCE [LARGE SCALE GENOMIC DNA]</scope>
    <source>
        <strain evidence="7 8">CT2</strain>
    </source>
</reference>
<feature type="compositionally biased region" description="Polar residues" evidence="5">
    <location>
        <begin position="1651"/>
        <end position="1681"/>
    </location>
</feature>
<evidence type="ECO:0000256" key="5">
    <source>
        <dbReference type="SAM" id="MobiDB-lite"/>
    </source>
</evidence>
<sequence>MADLTCRPNAGLQGSDHCSQPVCLSPGQIVGLSFTAQAGFISAIAVLILLIIVMYKYRQWVKDPSNQSRRLIRTNIDGFMVSIRTTSESNVTYGAHQLNLLVADLLMSVGAILDVKWASEGKTYCGAYCNAQGAIQILGETAVALFTLSITLLSFISVFRGRAIRHRLLLWGGVSAAIWVFVLLWAVLGYTTATGEPFYAPTPYWCWISKKYKAQRLGAEYVWLWIAGFGSIFLYIPLFLVLRGNVAWDPALGWRSIKWRWPLFGLPDNSETSFTEHKDVVSVRSTSGGMSPATLLWYPLAYTILVLPVSIVRWITFNNEGDPTPQITTATFVVVSIFNLSGLVNVVLILFTRTNVLFLGSHPTDDQMKSGPSAQFRGRSNGAIDRESLGQQSHHAGDLTIFDPLNAPIDEAKAETGFGGPRVRLRDDSSDFGDGWMNRNQGASTSGPLAPAPVQLQHNNASAMAHLPDQGEAKTPGRAYLESLGHVTKAFVGPRDLASTLYTCGMPTTAAPNPTMASRSRIPTFGGRRNPIGTGAAAAGTSGLGPLKASATQENDKFDSLSKKRGRPTVPTIPTRNSPNPKARKILRTSTQTIPIATPTLQKRARPLSPTESARKRVRVNTGDDVDPMDCIAGPAAPQDSPPQPRARSATGFDISFGAEGSRLLSLERPDISSSGLYSDAEERRIGATQSTPTPRRGPSTRRKSGATPSTVKSRRQGSTTPRRRSIAIMSPATPRQQQSTPRRYEPKTLPPPIVTPTAIQARKEARLAAAQAEAEARLRASVDTEDEGLSTVREEGEETLGELSVVGEEEGEKERPQEGEEQEEGGDEWEGSGTERRQDSPQTITHTPGSTTTPVTSPSHATTPRASKSSNMTPDSISTTTPRTTLPTNAGSMNSLSKVYMTRSATKTTPAGSTGKPTPHSRNALHVHWTSSPGVHSESPSEYEPPEEDLSGSEQDMDISRSRRNRSRVSIDGNTSRRSTQGSKPRPSIGTQLSRLSIDSTPAGSSSRRGVGKTPLMARRTRGRLEETPDLNRTTGEESEQESEVDDGEDGNISSRTRSRRNSLASISVSGAVKQMQGLHLDGEGTPVGITGPAEVSTTPKTDPPRGRESTIKRGRGRRRGSGSRGRYSDRSISGEGRSGRSTSRGGTSSRGSPAKRGGSRRSTSGIRREDEPTECSGGTPNKSPGRVEVVIPSRRPSTATGANSTRGDFDMEPSSPISRAADATTLGNSTAEAESVAESGSTERHNSVTLQQPTPELSSLDQSPTTRQADGTDEIPETSLPGTPADIDQLSVADENSNMELSSDALGNSASLLRSGHIQESSINKSRASDMISDYQSFSRLLKERSNHQSMYAENTPGVKKRFMPKKIPTTAGGLKILPELRPIASSSRTAMSSMMVDGLATSQALRLHATTPRAPNMSTQTDLDFTPASDFQHSSRSILDSKFGFNAQSTPFIRGPRPSLGLSAFDKLNLGAESSPAMFDTTPESEEDLDMNVDNAAGEEASPCQTRERPADGQTGFQPPEQVDETPEPQPDREISIVLDTSSPSRSLRTERVSTPRAPRILQVHESGSDNDDEPLPPSPSAGRSSLSEGSNISGRKLSDILRVRAQEVRDRERSRRVQEDSGHLPRNPLLAPEDLTRLSDQARGVLQQPSNASERLSATSSRVRVSDRSNTSVSLGRQSEVRDSRSGSFSGASVSRRGQNVSQRSENPQVTRDYDASVQFDKPIHSARRRSGTPVFRGWAPSEHKESDDEDEGEGMSSPQPEEFGDGRRSSGTSVHSSRLSEEPEDADGEEEESGGEEGSIYDENGDPMIKISGPPDALVQAKSALLKAGYVEDQDSMERYSRARSIRSRSRSLSRPAAESSARNMSLANTTYGHFLGDRTTGLSRSQMMAEASRYEDWEPPSRRELRPRKWTEHDWRMLAHYMRRVQKSQALASGLSSRQELDLRMVDIPAVVDRFVEEEAHGIKLEGEWDKSEIAGRTEFLIMTEGYKKDGSWRDTLANITPFETSVDLTRRHEPDKTSDDGIDQPKSQILPPSLAGHAKPRQNATEPIQDTRNTPTETSQDGSYQEAEPPAEGSDAAAEASDEQSQDELPQEHTDFEVAISVSPERPRPSRETRRDVDNSASTTNSRFENSLRSHGVPPTPIARFFGTISSYISGRPQNDQASESSFPKLKPTSRNPIDLTAEDEEENRFPVLNHVPTPIRPTPARLNRQKRVEPRINIPLLHHVSPQRATNPVRPAGRIRRVASVKELARSFELMEEKSRQEAEIARRVGLGRRVVSEPSKPTRAAPVPAPANKVPASRSPIRKSPVKKSPVKKAPVKKAPVKKASRKHEVEVITISDSSC</sequence>
<evidence type="ECO:0000256" key="3">
    <source>
        <dbReference type="ARBA" id="ARBA00022989"/>
    </source>
</evidence>
<keyword evidence="3 6" id="KW-1133">Transmembrane helix</keyword>
<evidence type="ECO:0000256" key="2">
    <source>
        <dbReference type="ARBA" id="ARBA00022692"/>
    </source>
</evidence>
<feature type="region of interest" description="Disordered" evidence="5">
    <location>
        <begin position="600"/>
        <end position="651"/>
    </location>
</feature>
<feature type="compositionally biased region" description="Polar residues" evidence="5">
    <location>
        <begin position="2126"/>
        <end position="2140"/>
    </location>
</feature>
<dbReference type="Proteomes" id="UP000383932">
    <property type="component" value="Unassembled WGS sequence"/>
</dbReference>
<feature type="transmembrane region" description="Helical" evidence="6">
    <location>
        <begin position="34"/>
        <end position="55"/>
    </location>
</feature>
<feature type="compositionally biased region" description="Acidic residues" evidence="5">
    <location>
        <begin position="1038"/>
        <end position="1051"/>
    </location>
</feature>
<feature type="compositionally biased region" description="Basic residues" evidence="5">
    <location>
        <begin position="1114"/>
        <end position="1123"/>
    </location>
</feature>
<evidence type="ECO:0000313" key="8">
    <source>
        <dbReference type="Proteomes" id="UP000383932"/>
    </source>
</evidence>
<feature type="compositionally biased region" description="Acidic residues" evidence="5">
    <location>
        <begin position="1787"/>
        <end position="1810"/>
    </location>
</feature>
<keyword evidence="8" id="KW-1185">Reference proteome</keyword>
<keyword evidence="2 6" id="KW-0812">Transmembrane</keyword>
<feature type="compositionally biased region" description="Low complexity" evidence="5">
    <location>
        <begin position="2293"/>
        <end position="2308"/>
    </location>
</feature>
<feature type="compositionally biased region" description="Polar residues" evidence="5">
    <location>
        <begin position="2049"/>
        <end position="2070"/>
    </location>
</feature>
<proteinExistence type="predicted"/>
<organism evidence="7 8">
    <name type="scientific">Ceratobasidium theobromae</name>
    <dbReference type="NCBI Taxonomy" id="1582974"/>
    <lineage>
        <taxon>Eukaryota</taxon>
        <taxon>Fungi</taxon>
        <taxon>Dikarya</taxon>
        <taxon>Basidiomycota</taxon>
        <taxon>Agaricomycotina</taxon>
        <taxon>Agaricomycetes</taxon>
        <taxon>Cantharellales</taxon>
        <taxon>Ceratobasidiaceae</taxon>
        <taxon>Ceratobasidium</taxon>
    </lineage>
</organism>
<name>A0A5N5QF26_9AGAM</name>
<dbReference type="EMBL" id="SSOP01000195">
    <property type="protein sequence ID" value="KAB5590123.1"/>
    <property type="molecule type" value="Genomic_DNA"/>
</dbReference>
<feature type="compositionally biased region" description="Low complexity" evidence="5">
    <location>
        <begin position="842"/>
        <end position="865"/>
    </location>
</feature>
<feature type="region of interest" description="Disordered" evidence="5">
    <location>
        <begin position="1840"/>
        <end position="1867"/>
    </location>
</feature>
<feature type="compositionally biased region" description="Low complexity" evidence="5">
    <location>
        <begin position="2073"/>
        <end position="2086"/>
    </location>
</feature>
<gene>
    <name evidence="7" type="ORF">CTheo_6428</name>
</gene>
<feature type="transmembrane region" description="Helical" evidence="6">
    <location>
        <begin position="221"/>
        <end position="242"/>
    </location>
</feature>
<feature type="compositionally biased region" description="Polar residues" evidence="5">
    <location>
        <begin position="1703"/>
        <end position="1714"/>
    </location>
</feature>
<feature type="compositionally biased region" description="Low complexity" evidence="5">
    <location>
        <begin position="1132"/>
        <end position="1154"/>
    </location>
</feature>
<feature type="compositionally biased region" description="Basic residues" evidence="5">
    <location>
        <begin position="1847"/>
        <end position="1857"/>
    </location>
</feature>
<feature type="compositionally biased region" description="Basic and acidic residues" evidence="5">
    <location>
        <begin position="2015"/>
        <end position="2026"/>
    </location>
</feature>
<dbReference type="GO" id="GO:0004930">
    <property type="term" value="F:G protein-coupled receptor activity"/>
    <property type="evidence" value="ECO:0007669"/>
    <property type="project" value="TreeGrafter"/>
</dbReference>
<comment type="subcellular location">
    <subcellularLocation>
        <location evidence="1">Membrane</location>
        <topology evidence="1">Multi-pass membrane protein</topology>
    </subcellularLocation>
</comment>
<feature type="compositionally biased region" description="Polar residues" evidence="5">
    <location>
        <begin position="890"/>
        <end position="917"/>
    </location>
</feature>
<feature type="compositionally biased region" description="Polar residues" evidence="5">
    <location>
        <begin position="973"/>
        <end position="1009"/>
    </location>
</feature>
<accession>A0A5N5QF26</accession>
<protein>
    <submittedName>
        <fullName evidence="7">Uncharacterized protein</fullName>
    </submittedName>
</protein>
<feature type="compositionally biased region" description="Low complexity" evidence="5">
    <location>
        <begin position="1690"/>
        <end position="1702"/>
    </location>
</feature>
<feature type="compositionally biased region" description="Low complexity" evidence="5">
    <location>
        <begin position="1858"/>
        <end position="1867"/>
    </location>
</feature>
<evidence type="ECO:0000256" key="4">
    <source>
        <dbReference type="ARBA" id="ARBA00023136"/>
    </source>
</evidence>
<dbReference type="Gene3D" id="1.20.1070.10">
    <property type="entry name" value="Rhodopsin 7-helix transmembrane proteins"/>
    <property type="match status" value="1"/>
</dbReference>
<feature type="region of interest" description="Disordered" evidence="5">
    <location>
        <begin position="2284"/>
        <end position="2349"/>
    </location>
</feature>
<dbReference type="OrthoDB" id="3227605at2759"/>
<feature type="compositionally biased region" description="Low complexity" evidence="5">
    <location>
        <begin position="874"/>
        <end position="889"/>
    </location>
</feature>
<feature type="transmembrane region" description="Helical" evidence="6">
    <location>
        <begin position="137"/>
        <end position="156"/>
    </location>
</feature>
<evidence type="ECO:0000256" key="1">
    <source>
        <dbReference type="ARBA" id="ARBA00004141"/>
    </source>
</evidence>
<dbReference type="GO" id="GO:0005886">
    <property type="term" value="C:plasma membrane"/>
    <property type="evidence" value="ECO:0007669"/>
    <property type="project" value="TreeGrafter"/>
</dbReference>
<feature type="compositionally biased region" description="Basic and acidic residues" evidence="5">
    <location>
        <begin position="1600"/>
        <end position="1627"/>
    </location>
</feature>
<feature type="region of interest" description="Disordered" evidence="5">
    <location>
        <begin position="2012"/>
        <end position="2146"/>
    </location>
</feature>
<dbReference type="CDD" id="cd00637">
    <property type="entry name" value="7tm_classA_rhodopsin-like"/>
    <property type="match status" value="1"/>
</dbReference>
<feature type="region of interest" description="Disordered" evidence="5">
    <location>
        <begin position="1500"/>
        <end position="1819"/>
    </location>
</feature>
<feature type="compositionally biased region" description="Polar residues" evidence="5">
    <location>
        <begin position="2160"/>
        <end position="2173"/>
    </location>
</feature>
<feature type="compositionally biased region" description="Polar residues" evidence="5">
    <location>
        <begin position="1585"/>
        <end position="1597"/>
    </location>
</feature>
<feature type="compositionally biased region" description="Basic and acidic residues" evidence="5">
    <location>
        <begin position="2112"/>
        <end position="2125"/>
    </location>
</feature>
<feature type="compositionally biased region" description="Acidic residues" evidence="5">
    <location>
        <begin position="820"/>
        <end position="831"/>
    </location>
</feature>
<dbReference type="PANTHER" id="PTHR23112:SF37">
    <property type="entry name" value="G PROTEIN-COUPLED RECEPTOR GPR1"/>
    <property type="match status" value="1"/>
</dbReference>
<feature type="region of interest" description="Disordered" evidence="5">
    <location>
        <begin position="2160"/>
        <end position="2182"/>
    </location>
</feature>
<evidence type="ECO:0000256" key="6">
    <source>
        <dbReference type="SAM" id="Phobius"/>
    </source>
</evidence>